<dbReference type="GO" id="GO:0000049">
    <property type="term" value="F:tRNA binding"/>
    <property type="evidence" value="ECO:0007669"/>
    <property type="project" value="InterPro"/>
</dbReference>
<evidence type="ECO:0000259" key="15">
    <source>
        <dbReference type="Pfam" id="PF08264"/>
    </source>
</evidence>
<dbReference type="Gene3D" id="3.90.740.10">
    <property type="entry name" value="Valyl/Leucyl/Isoleucyl-tRNA synthetase, editing domain"/>
    <property type="match status" value="1"/>
</dbReference>
<dbReference type="Proteomes" id="UP000198796">
    <property type="component" value="Unassembled WGS sequence"/>
</dbReference>
<evidence type="ECO:0000313" key="16">
    <source>
        <dbReference type="EMBL" id="SFA97302.1"/>
    </source>
</evidence>
<dbReference type="PANTHER" id="PTHR42765">
    <property type="entry name" value="SOLEUCYL-TRNA SYNTHETASE"/>
    <property type="match status" value="1"/>
</dbReference>
<evidence type="ECO:0000256" key="6">
    <source>
        <dbReference type="ARBA" id="ARBA00022833"/>
    </source>
</evidence>
<dbReference type="PANTHER" id="PTHR42765:SF1">
    <property type="entry name" value="ISOLEUCINE--TRNA LIGASE, MITOCHONDRIAL"/>
    <property type="match status" value="1"/>
</dbReference>
<dbReference type="EMBL" id="FOJU01000003">
    <property type="protein sequence ID" value="SFA97302.1"/>
    <property type="molecule type" value="Genomic_DNA"/>
</dbReference>
<reference evidence="16 17" key="1">
    <citation type="submission" date="2016-10" db="EMBL/GenBank/DDBJ databases">
        <authorList>
            <person name="de Groot N.N."/>
        </authorList>
    </citation>
    <scope>NUCLEOTIDE SEQUENCE [LARGE SCALE GENOMIC DNA]</scope>
    <source>
        <strain evidence="16 17">DSM 29316</strain>
    </source>
</reference>
<dbReference type="PRINTS" id="PR00984">
    <property type="entry name" value="TRNASYNTHILE"/>
</dbReference>
<dbReference type="GO" id="GO:0005524">
    <property type="term" value="F:ATP binding"/>
    <property type="evidence" value="ECO:0007669"/>
    <property type="project" value="UniProtKB-UniRule"/>
</dbReference>
<evidence type="ECO:0000259" key="13">
    <source>
        <dbReference type="Pfam" id="PF00133"/>
    </source>
</evidence>
<evidence type="ECO:0000313" key="17">
    <source>
        <dbReference type="Proteomes" id="UP000198796"/>
    </source>
</evidence>
<comment type="cofactor">
    <cofactor evidence="12">
        <name>Zn(2+)</name>
        <dbReference type="ChEBI" id="CHEBI:29105"/>
    </cofactor>
    <text evidence="12">Binds 1 zinc ion per subunit.</text>
</comment>
<dbReference type="InterPro" id="IPR033708">
    <property type="entry name" value="Anticodon_Ile_BEm"/>
</dbReference>
<sequence>MCADTPDYKDTLNLPETDFPMRAGLPKREPEWLERWAEIGIYDRLREKAEGRAPFVLHDGPPYANGNLHIGHALNKILKDMVVRSQQMMGREARYIPGWDCHGLPIEWKIEEQYRKKGKNKDEVDVIDFRQECRKFAEGWIDIQREEFKRLGVTGTWDKPYLTMDFHAERVIAEEFQKFLMNGTLYQGSKPVMWSPVEKTALAEAEVEYHDKESFTIWVKFRVSSFDLPEVELSDEEATDEDREAVAVRVAQASEDFVGAHVVIWTTTPWTIPSNRGVVFGPDISYGLYEVTARPDECWAEVGDRFILADNLAADVMNRARLEEGMYRRVRDVTRAQLDGMTLLHPLAGVEQAEGEWDAPRDFRAADFVTDTEGTGFVHCAPSHGMEEYEMYRELGMLEDVITYNVLDDGGFRADLPFFGGKYILNRKGGEGDANKAVIDKLAATGGLLARGKIKHSYPHSWRSKAPVIFRNTSQWFAAIDRKVGDGQDDLGQTIRERALRSIDELVTWTPRTGRNRLYSMIEARPDWVLSRQRAWGVPLTCFVKKGALPTDPDFLLRDEAVNGRILEAFETEGADAWYKPGAKARFLGDEHDPEAYEQVFDILDVWFDSGSTHAFVLRDREDGSDDGMADLYLEGTDQHRGWFHSSMLQACGTKGSAPYRGVLTHGFTLDEKGNKMSKSLGNTVSPDDVTKQYGADILRLWVAQSDYTGDLRIGPEILKGVADGYRRLRNTMRFMLGGLAHFREEDRIAHDEMPELERWVLHRLAELDERVRTGYAEYDFQGAFQALFNFATVELSAFYFDVRKDALYCDGDTARRRAARTVLDILFHRLTTWLAPILVFTTEEVWLERFPGDASSVHLVDFPETPAAWRDDALGQKWTRVRQARRVVTAALEEQRRDKVIGASLEAAPVVHVEDAETLEALKSVAFEDICITSAIGLTADPSPAEAYRQPDIAGIGVVFEKADGAKCQRCWKILPDVGTHSHTGTCARCDEALAEQ</sequence>
<keyword evidence="4 12" id="KW-0479">Metal-binding</keyword>
<name>A0A1I0X8F0_9RHOB</name>
<comment type="function">
    <text evidence="10 12">Catalyzes the attachment of isoleucine to tRNA(Ile). As IleRS can inadvertently accommodate and process structurally similar amino acids such as valine, to avoid such errors it has two additional distinct tRNA(Ile)-dependent editing activities. One activity is designated as 'pretransfer' editing and involves the hydrolysis of activated Val-AMP. The other activity is designated 'posttransfer' editing and involves deacylation of mischarged Val-tRNA(Ile).</text>
</comment>
<evidence type="ECO:0000256" key="10">
    <source>
        <dbReference type="ARBA" id="ARBA00025217"/>
    </source>
</evidence>
<evidence type="ECO:0000256" key="8">
    <source>
        <dbReference type="ARBA" id="ARBA00022917"/>
    </source>
</evidence>
<dbReference type="STRING" id="871651.SAMN05421688_1994"/>
<dbReference type="InterPro" id="IPR023585">
    <property type="entry name" value="Ile-tRNA-ligase_type1"/>
</dbReference>
<dbReference type="GO" id="GO:0006428">
    <property type="term" value="P:isoleucyl-tRNA aminoacylation"/>
    <property type="evidence" value="ECO:0007669"/>
    <property type="project" value="UniProtKB-UniRule"/>
</dbReference>
<accession>A0A1I0X8F0</accession>
<comment type="subunit">
    <text evidence="12">Monomer.</text>
</comment>
<keyword evidence="6 12" id="KW-0862">Zinc</keyword>
<feature type="short sequence motif" description="'HIGH' region" evidence="12">
    <location>
        <begin position="62"/>
        <end position="72"/>
    </location>
</feature>
<dbReference type="OrthoDB" id="9810365at2"/>
<evidence type="ECO:0000256" key="3">
    <source>
        <dbReference type="ARBA" id="ARBA00022598"/>
    </source>
</evidence>
<evidence type="ECO:0000256" key="2">
    <source>
        <dbReference type="ARBA" id="ARBA00022490"/>
    </source>
</evidence>
<evidence type="ECO:0000256" key="7">
    <source>
        <dbReference type="ARBA" id="ARBA00022840"/>
    </source>
</evidence>
<comment type="subcellular location">
    <subcellularLocation>
        <location evidence="12">Cytoplasm</location>
    </subcellularLocation>
</comment>
<evidence type="ECO:0000256" key="9">
    <source>
        <dbReference type="ARBA" id="ARBA00023146"/>
    </source>
</evidence>
<feature type="binding site" evidence="12">
    <location>
        <position position="679"/>
    </location>
    <ligand>
        <name>ATP</name>
        <dbReference type="ChEBI" id="CHEBI:30616"/>
    </ligand>
</feature>
<dbReference type="InterPro" id="IPR009080">
    <property type="entry name" value="tRNAsynth_Ia_anticodon-bd"/>
</dbReference>
<dbReference type="GO" id="GO:0002161">
    <property type="term" value="F:aminoacyl-tRNA deacylase activity"/>
    <property type="evidence" value="ECO:0007669"/>
    <property type="project" value="InterPro"/>
</dbReference>
<dbReference type="Pfam" id="PF00133">
    <property type="entry name" value="tRNA-synt_1"/>
    <property type="match status" value="1"/>
</dbReference>
<dbReference type="Gene3D" id="3.40.50.620">
    <property type="entry name" value="HUPs"/>
    <property type="match status" value="2"/>
</dbReference>
<dbReference type="InterPro" id="IPR002301">
    <property type="entry name" value="Ile-tRNA-ligase"/>
</dbReference>
<keyword evidence="8 12" id="KW-0648">Protein biosynthesis</keyword>
<feature type="domain" description="Methionyl/Valyl/Leucyl/Isoleucyl-tRNA synthetase anticodon-binding" evidence="15">
    <location>
        <begin position="758"/>
        <end position="908"/>
    </location>
</feature>
<keyword evidence="7 12" id="KW-0067">ATP-binding</keyword>
<keyword evidence="3 12" id="KW-0436">Ligase</keyword>
<dbReference type="InterPro" id="IPR001412">
    <property type="entry name" value="aa-tRNA-synth_I_CS"/>
</dbReference>
<proteinExistence type="inferred from homology"/>
<dbReference type="FunFam" id="3.40.50.620:FF:000042">
    <property type="entry name" value="Isoleucine--tRNA ligase"/>
    <property type="match status" value="1"/>
</dbReference>
<dbReference type="EC" id="6.1.1.5" evidence="12"/>
<dbReference type="CDD" id="cd07960">
    <property type="entry name" value="Anticodon_Ia_Ile_BEm"/>
    <property type="match status" value="1"/>
</dbReference>
<feature type="binding site" evidence="12">
    <location>
        <position position="635"/>
    </location>
    <ligand>
        <name>L-isoleucyl-5'-AMP</name>
        <dbReference type="ChEBI" id="CHEBI:178002"/>
    </ligand>
</feature>
<evidence type="ECO:0000256" key="12">
    <source>
        <dbReference type="HAMAP-Rule" id="MF_02002"/>
    </source>
</evidence>
<gene>
    <name evidence="12" type="primary">ileS</name>
    <name evidence="16" type="ORF">SAMN05421688_1994</name>
</gene>
<feature type="domain" description="Aminoacyl-tRNA synthetase class Ia" evidence="13">
    <location>
        <begin position="32"/>
        <end position="714"/>
    </location>
</feature>
<keyword evidence="9 12" id="KW-0030">Aminoacyl-tRNA synthetase</keyword>
<feature type="domain" description="Zinc finger FPG/IleRS-type" evidence="14">
    <location>
        <begin position="968"/>
        <end position="992"/>
    </location>
</feature>
<feature type="binding site" evidence="12">
    <location>
        <position position="969"/>
    </location>
    <ligand>
        <name>Zn(2+)</name>
        <dbReference type="ChEBI" id="CHEBI:29105"/>
    </ligand>
</feature>
<protein>
    <recommendedName>
        <fullName evidence="12">Isoleucine--tRNA ligase</fullName>
        <ecNumber evidence="12">6.1.1.5</ecNumber>
    </recommendedName>
    <alternativeName>
        <fullName evidence="12">Isoleucyl-tRNA synthetase</fullName>
        <shortName evidence="12">IleRS</shortName>
    </alternativeName>
</protein>
<dbReference type="PROSITE" id="PS00178">
    <property type="entry name" value="AA_TRNA_LIGASE_I"/>
    <property type="match status" value="1"/>
</dbReference>
<dbReference type="InterPro" id="IPR010663">
    <property type="entry name" value="Znf_FPG/IleRS"/>
</dbReference>
<comment type="domain">
    <text evidence="12">IleRS has two distinct active sites: one for aminoacylation and one for editing. The misactivated valine is translocated from the active site to the editing site, which sterically excludes the correctly activated isoleucine. The single editing site contains two valyl binding pockets, one specific for each substrate (Val-AMP or Val-tRNA(Ile)).</text>
</comment>
<evidence type="ECO:0000256" key="4">
    <source>
        <dbReference type="ARBA" id="ARBA00022723"/>
    </source>
</evidence>
<dbReference type="GO" id="GO:0004822">
    <property type="term" value="F:isoleucine-tRNA ligase activity"/>
    <property type="evidence" value="ECO:0007669"/>
    <property type="project" value="UniProtKB-UniRule"/>
</dbReference>
<dbReference type="NCBIfam" id="TIGR00392">
    <property type="entry name" value="ileS"/>
    <property type="match status" value="1"/>
</dbReference>
<evidence type="ECO:0000256" key="1">
    <source>
        <dbReference type="ARBA" id="ARBA00006887"/>
    </source>
</evidence>
<dbReference type="InterPro" id="IPR050081">
    <property type="entry name" value="Ile-tRNA_ligase"/>
</dbReference>
<feature type="binding site" evidence="12">
    <location>
        <position position="972"/>
    </location>
    <ligand>
        <name>Zn(2+)</name>
        <dbReference type="ChEBI" id="CHEBI:29105"/>
    </ligand>
</feature>
<dbReference type="HAMAP" id="MF_02002">
    <property type="entry name" value="Ile_tRNA_synth_type1"/>
    <property type="match status" value="1"/>
</dbReference>
<dbReference type="InterPro" id="IPR002300">
    <property type="entry name" value="aa-tRNA-synth_Ia"/>
</dbReference>
<dbReference type="Pfam" id="PF06827">
    <property type="entry name" value="zf-FPG_IleRS"/>
    <property type="match status" value="1"/>
</dbReference>
<dbReference type="SUPFAM" id="SSF52374">
    <property type="entry name" value="Nucleotidylyl transferase"/>
    <property type="match status" value="1"/>
</dbReference>
<dbReference type="GO" id="GO:0005829">
    <property type="term" value="C:cytosol"/>
    <property type="evidence" value="ECO:0007669"/>
    <property type="project" value="TreeGrafter"/>
</dbReference>
<comment type="catalytic activity">
    <reaction evidence="11 12">
        <text>tRNA(Ile) + L-isoleucine + ATP = L-isoleucyl-tRNA(Ile) + AMP + diphosphate</text>
        <dbReference type="Rhea" id="RHEA:11060"/>
        <dbReference type="Rhea" id="RHEA-COMP:9666"/>
        <dbReference type="Rhea" id="RHEA-COMP:9695"/>
        <dbReference type="ChEBI" id="CHEBI:30616"/>
        <dbReference type="ChEBI" id="CHEBI:33019"/>
        <dbReference type="ChEBI" id="CHEBI:58045"/>
        <dbReference type="ChEBI" id="CHEBI:78442"/>
        <dbReference type="ChEBI" id="CHEBI:78528"/>
        <dbReference type="ChEBI" id="CHEBI:456215"/>
        <dbReference type="EC" id="6.1.1.5"/>
    </reaction>
</comment>
<evidence type="ECO:0000259" key="14">
    <source>
        <dbReference type="Pfam" id="PF06827"/>
    </source>
</evidence>
<organism evidence="16 17">
    <name type="scientific">Poseidonocella pacifica</name>
    <dbReference type="NCBI Taxonomy" id="871651"/>
    <lineage>
        <taxon>Bacteria</taxon>
        <taxon>Pseudomonadati</taxon>
        <taxon>Pseudomonadota</taxon>
        <taxon>Alphaproteobacteria</taxon>
        <taxon>Rhodobacterales</taxon>
        <taxon>Roseobacteraceae</taxon>
        <taxon>Poseidonocella</taxon>
    </lineage>
</organism>
<dbReference type="InterPro" id="IPR014729">
    <property type="entry name" value="Rossmann-like_a/b/a_fold"/>
</dbReference>
<feature type="binding site" evidence="12">
    <location>
        <position position="988"/>
    </location>
    <ligand>
        <name>Zn(2+)</name>
        <dbReference type="ChEBI" id="CHEBI:29105"/>
    </ligand>
</feature>
<keyword evidence="2 12" id="KW-0963">Cytoplasm</keyword>
<keyword evidence="17" id="KW-1185">Reference proteome</keyword>
<evidence type="ECO:0000256" key="11">
    <source>
        <dbReference type="ARBA" id="ARBA00048359"/>
    </source>
</evidence>
<dbReference type="InterPro" id="IPR013155">
    <property type="entry name" value="M/V/L/I-tRNA-synth_anticd-bd"/>
</dbReference>
<dbReference type="RefSeq" id="WP_092063945.1">
    <property type="nucleotide sequence ID" value="NZ_FOJU01000003.1"/>
</dbReference>
<dbReference type="AlphaFoldDB" id="A0A1I0X8F0"/>
<dbReference type="InterPro" id="IPR009008">
    <property type="entry name" value="Val/Leu/Ile-tRNA-synth_edit"/>
</dbReference>
<feature type="short sequence motif" description="'KMSKS' region" evidence="12">
    <location>
        <begin position="676"/>
        <end position="680"/>
    </location>
</feature>
<dbReference type="SUPFAM" id="SSF47323">
    <property type="entry name" value="Anticodon-binding domain of a subclass of class I aminoacyl-tRNA synthetases"/>
    <property type="match status" value="1"/>
</dbReference>
<dbReference type="GO" id="GO:0008270">
    <property type="term" value="F:zinc ion binding"/>
    <property type="evidence" value="ECO:0007669"/>
    <property type="project" value="UniProtKB-UniRule"/>
</dbReference>
<keyword evidence="5 12" id="KW-0547">Nucleotide-binding</keyword>
<feature type="binding site" evidence="12">
    <location>
        <position position="991"/>
    </location>
    <ligand>
        <name>Zn(2+)</name>
        <dbReference type="ChEBI" id="CHEBI:29105"/>
    </ligand>
</feature>
<comment type="similarity">
    <text evidence="1 12">Belongs to the class-I aminoacyl-tRNA synthetase family. IleS type 1 subfamily.</text>
</comment>
<dbReference type="Pfam" id="PF08264">
    <property type="entry name" value="Anticodon_1"/>
    <property type="match status" value="1"/>
</dbReference>
<dbReference type="Gene3D" id="1.10.730.20">
    <property type="match status" value="1"/>
</dbReference>
<evidence type="ECO:0000256" key="5">
    <source>
        <dbReference type="ARBA" id="ARBA00022741"/>
    </source>
</evidence>
<dbReference type="SUPFAM" id="SSF50677">
    <property type="entry name" value="ValRS/IleRS/LeuRS editing domain"/>
    <property type="match status" value="1"/>
</dbReference>